<protein>
    <submittedName>
        <fullName evidence="3">Uncharacterized protein</fullName>
    </submittedName>
</protein>
<feature type="signal peptide" evidence="2">
    <location>
        <begin position="1"/>
        <end position="21"/>
    </location>
</feature>
<dbReference type="GO" id="GO:0016787">
    <property type="term" value="F:hydrolase activity"/>
    <property type="evidence" value="ECO:0007669"/>
    <property type="project" value="InterPro"/>
</dbReference>
<dbReference type="InterPro" id="IPR004963">
    <property type="entry name" value="PAE/NOTUM"/>
</dbReference>
<feature type="chain" id="PRO_5034556815" evidence="2">
    <location>
        <begin position="22"/>
        <end position="201"/>
    </location>
</feature>
<dbReference type="Pfam" id="PF03283">
    <property type="entry name" value="PAE"/>
    <property type="match status" value="1"/>
</dbReference>
<name>A0A8E0S6N0_9TREM</name>
<comment type="caution">
    <text evidence="3">The sequence shown here is derived from an EMBL/GenBank/DDBJ whole genome shotgun (WGS) entry which is preliminary data.</text>
</comment>
<evidence type="ECO:0000313" key="4">
    <source>
        <dbReference type="Proteomes" id="UP000728185"/>
    </source>
</evidence>
<keyword evidence="2" id="KW-0732">Signal</keyword>
<keyword evidence="4" id="KW-1185">Reference proteome</keyword>
<evidence type="ECO:0000256" key="2">
    <source>
        <dbReference type="SAM" id="SignalP"/>
    </source>
</evidence>
<dbReference type="OrthoDB" id="2015280at2759"/>
<organism evidence="3 4">
    <name type="scientific">Fasciolopsis buskii</name>
    <dbReference type="NCBI Taxonomy" id="27845"/>
    <lineage>
        <taxon>Eukaryota</taxon>
        <taxon>Metazoa</taxon>
        <taxon>Spiralia</taxon>
        <taxon>Lophotrochozoa</taxon>
        <taxon>Platyhelminthes</taxon>
        <taxon>Trematoda</taxon>
        <taxon>Digenea</taxon>
        <taxon>Plagiorchiida</taxon>
        <taxon>Echinostomata</taxon>
        <taxon>Echinostomatoidea</taxon>
        <taxon>Fasciolidae</taxon>
        <taxon>Fasciolopsis</taxon>
    </lineage>
</organism>
<reference evidence="3" key="1">
    <citation type="submission" date="2019-05" db="EMBL/GenBank/DDBJ databases">
        <title>Annotation for the trematode Fasciolopsis buski.</title>
        <authorList>
            <person name="Choi Y.-J."/>
        </authorList>
    </citation>
    <scope>NUCLEOTIDE SEQUENCE</scope>
    <source>
        <strain evidence="3">HT</strain>
        <tissue evidence="3">Whole worm</tissue>
    </source>
</reference>
<dbReference type="EMBL" id="LUCM01001779">
    <property type="protein sequence ID" value="KAA0198380.1"/>
    <property type="molecule type" value="Genomic_DNA"/>
</dbReference>
<comment type="similarity">
    <text evidence="1">Belongs to the pectinacetylesterase family. Notum subfamily.</text>
</comment>
<proteinExistence type="inferred from homology"/>
<sequence>MLCNFPIALICAACVPASVSTFQSSSFYLASLAKSKAFNLYSTSFPSSTPPKPNPLSSSFSFLRQPDMTSPRLKTHFVVSPVGRYYYRPSKNGNTKNWFIFLEAVMNQKAIKAKQMISSLYRKMLTENEHSYNKSCTVNIHLFISVFLGGWYCFDDDSCRLRESSTFSLFSSATWPANRAFDGILSPYENTNPLYHNYHNV</sequence>
<dbReference type="Proteomes" id="UP000728185">
    <property type="component" value="Unassembled WGS sequence"/>
</dbReference>
<dbReference type="AlphaFoldDB" id="A0A8E0S6N0"/>
<accession>A0A8E0S6N0</accession>
<gene>
    <name evidence="3" type="ORF">FBUS_05634</name>
</gene>
<evidence type="ECO:0000313" key="3">
    <source>
        <dbReference type="EMBL" id="KAA0198380.1"/>
    </source>
</evidence>
<evidence type="ECO:0000256" key="1">
    <source>
        <dbReference type="ARBA" id="ARBA00010213"/>
    </source>
</evidence>